<gene>
    <name evidence="1" type="ORF">M1L60_07310</name>
</gene>
<dbReference type="InterPro" id="IPR011051">
    <property type="entry name" value="RmlC_Cupin_sf"/>
</dbReference>
<sequence length="61" mass="6483">MLLLVVDGSGTMVTEAGEVALNAGQIAWLPKGSRRGFLAGAAGLRYMTVHQRRQALTLTAR</sequence>
<keyword evidence="2" id="KW-1185">Reference proteome</keyword>
<proteinExistence type="predicted"/>
<dbReference type="Proteomes" id="UP001523369">
    <property type="component" value="Unassembled WGS sequence"/>
</dbReference>
<dbReference type="SUPFAM" id="SSF51182">
    <property type="entry name" value="RmlC-like cupins"/>
    <property type="match status" value="1"/>
</dbReference>
<evidence type="ECO:0000313" key="2">
    <source>
        <dbReference type="Proteomes" id="UP001523369"/>
    </source>
</evidence>
<name>A0ABT1DHV3_9ACTN</name>
<comment type="caution">
    <text evidence="1">The sequence shown here is derived from an EMBL/GenBank/DDBJ whole genome shotgun (WGS) entry which is preliminary data.</text>
</comment>
<dbReference type="RefSeq" id="WP_253236540.1">
    <property type="nucleotide sequence ID" value="NZ_JAMYJR010000004.1"/>
</dbReference>
<organism evidence="1 2">
    <name type="scientific">Paractinoplanes aksuensis</name>
    <dbReference type="NCBI Taxonomy" id="2939490"/>
    <lineage>
        <taxon>Bacteria</taxon>
        <taxon>Bacillati</taxon>
        <taxon>Actinomycetota</taxon>
        <taxon>Actinomycetes</taxon>
        <taxon>Micromonosporales</taxon>
        <taxon>Micromonosporaceae</taxon>
        <taxon>Paractinoplanes</taxon>
    </lineage>
</organism>
<reference evidence="1 2" key="1">
    <citation type="submission" date="2022-06" db="EMBL/GenBank/DDBJ databases">
        <title>New Species of the Genus Actinoplanes, ActinopZanes ferrugineus.</title>
        <authorList>
            <person name="Ding P."/>
        </authorList>
    </citation>
    <scope>NUCLEOTIDE SEQUENCE [LARGE SCALE GENOMIC DNA]</scope>
    <source>
        <strain evidence="1 2">TRM88003</strain>
    </source>
</reference>
<protein>
    <submittedName>
        <fullName evidence="1">Uncharacterized protein</fullName>
    </submittedName>
</protein>
<dbReference type="InterPro" id="IPR014710">
    <property type="entry name" value="RmlC-like_jellyroll"/>
</dbReference>
<evidence type="ECO:0000313" key="1">
    <source>
        <dbReference type="EMBL" id="MCO8270402.1"/>
    </source>
</evidence>
<dbReference type="EMBL" id="JAMYJR010000004">
    <property type="protein sequence ID" value="MCO8270402.1"/>
    <property type="molecule type" value="Genomic_DNA"/>
</dbReference>
<dbReference type="Gene3D" id="2.60.120.10">
    <property type="entry name" value="Jelly Rolls"/>
    <property type="match status" value="1"/>
</dbReference>
<accession>A0ABT1DHV3</accession>
<dbReference type="CDD" id="cd02208">
    <property type="entry name" value="cupin_RmlC-like"/>
    <property type="match status" value="1"/>
</dbReference>